<evidence type="ECO:0000313" key="10">
    <source>
        <dbReference type="EMBL" id="AVO27627.1"/>
    </source>
</evidence>
<evidence type="ECO:0000256" key="3">
    <source>
        <dbReference type="ARBA" id="ARBA00022618"/>
    </source>
</evidence>
<keyword evidence="2" id="KW-1003">Cell membrane</keyword>
<dbReference type="AlphaFoldDB" id="A0A2S0M867"/>
<dbReference type="InterPro" id="IPR050487">
    <property type="entry name" value="FtsQ_DivIB"/>
</dbReference>
<dbReference type="GO" id="GO:0005886">
    <property type="term" value="C:plasma membrane"/>
    <property type="evidence" value="ECO:0007669"/>
    <property type="project" value="TreeGrafter"/>
</dbReference>
<protein>
    <submittedName>
        <fullName evidence="10">Cell division protein FtsQ</fullName>
    </submittedName>
</protein>
<accession>A0A2S0M867</accession>
<evidence type="ECO:0000256" key="7">
    <source>
        <dbReference type="ARBA" id="ARBA00023306"/>
    </source>
</evidence>
<keyword evidence="5 8" id="KW-1133">Transmembrane helix</keyword>
<evidence type="ECO:0000256" key="4">
    <source>
        <dbReference type="ARBA" id="ARBA00022692"/>
    </source>
</evidence>
<evidence type="ECO:0000256" key="6">
    <source>
        <dbReference type="ARBA" id="ARBA00023136"/>
    </source>
</evidence>
<comment type="subcellular location">
    <subcellularLocation>
        <location evidence="1">Membrane</location>
    </subcellularLocation>
</comment>
<evidence type="ECO:0000256" key="2">
    <source>
        <dbReference type="ARBA" id="ARBA00022475"/>
    </source>
</evidence>
<proteinExistence type="predicted"/>
<dbReference type="PANTHER" id="PTHR37820">
    <property type="entry name" value="CELL DIVISION PROTEIN DIVIB"/>
    <property type="match status" value="1"/>
</dbReference>
<keyword evidence="4 8" id="KW-0812">Transmembrane</keyword>
<gene>
    <name evidence="10" type="ORF">C6Y28_08420</name>
</gene>
<dbReference type="OrthoDB" id="1633656at2"/>
<evidence type="ECO:0000256" key="8">
    <source>
        <dbReference type="SAM" id="Phobius"/>
    </source>
</evidence>
<dbReference type="EMBL" id="CP027569">
    <property type="protein sequence ID" value="AVO27627.1"/>
    <property type="molecule type" value="Genomic_DNA"/>
</dbReference>
<dbReference type="Pfam" id="PF08478">
    <property type="entry name" value="POTRA_1"/>
    <property type="match status" value="1"/>
</dbReference>
<evidence type="ECO:0000313" key="11">
    <source>
        <dbReference type="Proteomes" id="UP000238358"/>
    </source>
</evidence>
<dbReference type="InterPro" id="IPR005548">
    <property type="entry name" value="Cell_div_FtsQ/DivIB_C"/>
</dbReference>
<dbReference type="Gene3D" id="3.10.20.310">
    <property type="entry name" value="membrane protein fhac"/>
    <property type="match status" value="1"/>
</dbReference>
<keyword evidence="7" id="KW-0131">Cell cycle</keyword>
<dbReference type="InterPro" id="IPR034746">
    <property type="entry name" value="POTRA"/>
</dbReference>
<evidence type="ECO:0000256" key="5">
    <source>
        <dbReference type="ARBA" id="ARBA00022989"/>
    </source>
</evidence>
<evidence type="ECO:0000259" key="9">
    <source>
        <dbReference type="PROSITE" id="PS51779"/>
    </source>
</evidence>
<dbReference type="RefSeq" id="WP_027895114.1">
    <property type="nucleotide sequence ID" value="NZ_CP027569.1"/>
</dbReference>
<dbReference type="InterPro" id="IPR013685">
    <property type="entry name" value="POTRA_FtsQ_type"/>
</dbReference>
<dbReference type="PROSITE" id="PS51779">
    <property type="entry name" value="POTRA"/>
    <property type="match status" value="1"/>
</dbReference>
<feature type="domain" description="POTRA" evidence="9">
    <location>
        <begin position="97"/>
        <end position="165"/>
    </location>
</feature>
<organism evidence="10 11">
    <name type="scientific">Megasphaera elsdenii</name>
    <dbReference type="NCBI Taxonomy" id="907"/>
    <lineage>
        <taxon>Bacteria</taxon>
        <taxon>Bacillati</taxon>
        <taxon>Bacillota</taxon>
        <taxon>Negativicutes</taxon>
        <taxon>Veillonellales</taxon>
        <taxon>Veillonellaceae</taxon>
        <taxon>Megasphaera</taxon>
    </lineage>
</organism>
<reference evidence="10 11" key="1">
    <citation type="journal article" date="2018" name="Genome Announc.">
        <title>Complete genomes of two Megasphaera elsdenii strains, NCIMB 702410 and ATCC 25940.</title>
        <authorList>
            <person name="Hatmaker E.A."/>
            <person name="O'Dell K."/>
            <person name="Riley L.A."/>
            <person name="Klingeman D.M."/>
            <person name="Guss A.M."/>
        </authorList>
    </citation>
    <scope>NUCLEOTIDE SEQUENCE [LARGE SCALE GENOMIC DNA]</scope>
    <source>
        <strain evidence="10 11">NCIMB702410</strain>
    </source>
</reference>
<dbReference type="Proteomes" id="UP000238358">
    <property type="component" value="Chromosome"/>
</dbReference>
<name>A0A2S0M867_MEGEL</name>
<dbReference type="Pfam" id="PF03799">
    <property type="entry name" value="FtsQ_DivIB_C"/>
    <property type="match status" value="1"/>
</dbReference>
<keyword evidence="6 8" id="KW-0472">Membrane</keyword>
<dbReference type="PANTHER" id="PTHR37820:SF1">
    <property type="entry name" value="CELL DIVISION PROTEIN FTSQ"/>
    <property type="match status" value="1"/>
</dbReference>
<evidence type="ECO:0000256" key="1">
    <source>
        <dbReference type="ARBA" id="ARBA00004370"/>
    </source>
</evidence>
<keyword evidence="3 10" id="KW-0132">Cell division</keyword>
<feature type="transmembrane region" description="Helical" evidence="8">
    <location>
        <begin position="76"/>
        <end position="95"/>
    </location>
</feature>
<dbReference type="GO" id="GO:0051301">
    <property type="term" value="P:cell division"/>
    <property type="evidence" value="ECO:0007669"/>
    <property type="project" value="UniProtKB-KW"/>
</dbReference>
<sequence>MRKKSYHTGQRRVVLPNDPHDVFIPPHLENDPLNEPDREALAAKKEAKRRRKARQAARLKKKRAHQKKVWARRRRIGCIFTILGVFVLWLFLRLAPVSFGTIIVDGNENMSFEDVYRACGAYSYVNVVQLSTDEVEDRLKKDLRIADATVTREFPATIHVTLTERKPAAVITTLYGFAYVDKTGRVIELGPQIKGVSLPIMTGKKVDNLLLGDTVIDPTLHSAMVYLQSLPPDILKDIAEINVGNPESLVAYTTDSVPIHLGSGDEPAERAKLTETLLAEVQENHLAVQYIDTDVRSPLVKTK</sequence>